<evidence type="ECO:0000313" key="1">
    <source>
        <dbReference type="EMBL" id="AUG87174.1"/>
    </source>
</evidence>
<organism evidence="1 2">
    <name type="scientific">Streptomyces phage Attoomi</name>
    <dbReference type="NCBI Taxonomy" id="2059881"/>
    <lineage>
        <taxon>Viruses</taxon>
        <taxon>Duplodnaviria</taxon>
        <taxon>Heunggongvirae</taxon>
        <taxon>Uroviricota</taxon>
        <taxon>Caudoviricetes</taxon>
        <taxon>Attoomivirus</taxon>
        <taxon>Attoomivirus attoomi</taxon>
    </lineage>
</organism>
<protein>
    <submittedName>
        <fullName evidence="1">Uncharacterized protein</fullName>
    </submittedName>
</protein>
<dbReference type="Proteomes" id="UP000241131">
    <property type="component" value="Segment"/>
</dbReference>
<evidence type="ECO:0000313" key="2">
    <source>
        <dbReference type="Proteomes" id="UP000241131"/>
    </source>
</evidence>
<sequence length="76" mass="8602">MARSWTTELKRAQAQGARIVCSVAPWRGMDVEYVPERRVWMLKDDAAENPVTFTGRECHAVGQNGGPWVVAKLLRF</sequence>
<gene>
    <name evidence="1" type="ORF">SEA_ATTOOMI_42</name>
</gene>
<name>A0A2H5BLL4_9CAUD</name>
<reference evidence="2" key="1">
    <citation type="submission" date="2017-11" db="EMBL/GenBank/DDBJ databases">
        <authorList>
            <person name="Han C.G."/>
        </authorList>
    </citation>
    <scope>NUCLEOTIDE SEQUENCE [LARGE SCALE GENOMIC DNA]</scope>
</reference>
<dbReference type="EMBL" id="MG593801">
    <property type="protein sequence ID" value="AUG87174.1"/>
    <property type="molecule type" value="Genomic_DNA"/>
</dbReference>
<proteinExistence type="predicted"/>
<accession>A0A2H5BLL4</accession>
<keyword evidence="2" id="KW-1185">Reference proteome</keyword>